<evidence type="ECO:0000313" key="2">
    <source>
        <dbReference type="EMBL" id="KAF5670485.1"/>
    </source>
</evidence>
<comment type="caution">
    <text evidence="2">The sequence shown here is derived from an EMBL/GenBank/DDBJ whole genome shotgun (WGS) entry which is preliminary data.</text>
</comment>
<reference evidence="2 3" key="1">
    <citation type="submission" date="2020-05" db="EMBL/GenBank/DDBJ databases">
        <title>Identification and distribution of gene clusters putatively required for synthesis of sphingolipid metabolism inhibitors in phylogenetically diverse species of the filamentous fungus Fusarium.</title>
        <authorList>
            <person name="Kim H.-S."/>
            <person name="Busman M."/>
            <person name="Brown D.W."/>
            <person name="Divon H."/>
            <person name="Uhlig S."/>
            <person name="Proctor R.H."/>
        </authorList>
    </citation>
    <scope>NUCLEOTIDE SEQUENCE [LARGE SCALE GENOMIC DNA]</scope>
    <source>
        <strain evidence="2 3">NRRL 20693</strain>
    </source>
</reference>
<dbReference type="EMBL" id="JAAGWQ010000075">
    <property type="protein sequence ID" value="KAF5670485.1"/>
    <property type="molecule type" value="Genomic_DNA"/>
</dbReference>
<protein>
    <recommendedName>
        <fullName evidence="1">2EXR domain-containing protein</fullName>
    </recommendedName>
</protein>
<name>A0A8H5TJH6_FUSHE</name>
<sequence>MALQEFHLFSQLPREIRSMIYMLATPPRVVHIQERTENYNSFVRSWNERQRLVGIDPALMHFARNWASHMPSLESNSSMSLSDQLLSYVYRGPATAWHLIREGYIYSNAPIPSLLHTCRESRAELKHAGYALTFRTRSAGPRTWFNYTRDHLYLEEYDPLWTGGQMTAWNMLTNDSNWDYGQLNPDDMQKVRKLVLATTAISRKCWLMGNMKWRARQMNSMTAMVEIFGGVEEVLFFEPECGNQDIKGEDLSGWAVESSPSDGSYVYSGLSSYMHGGAQRPCIPGDFGLKGRLGWIRRKEE</sequence>
<dbReference type="Proteomes" id="UP000567885">
    <property type="component" value="Unassembled WGS sequence"/>
</dbReference>
<dbReference type="Pfam" id="PF20150">
    <property type="entry name" value="2EXR"/>
    <property type="match status" value="1"/>
</dbReference>
<dbReference type="InterPro" id="IPR045518">
    <property type="entry name" value="2EXR"/>
</dbReference>
<dbReference type="PANTHER" id="PTHR35910:SF6">
    <property type="entry name" value="2EXR DOMAIN-CONTAINING PROTEIN"/>
    <property type="match status" value="1"/>
</dbReference>
<organism evidence="2 3">
    <name type="scientific">Fusarium heterosporum</name>
    <dbReference type="NCBI Taxonomy" id="42747"/>
    <lineage>
        <taxon>Eukaryota</taxon>
        <taxon>Fungi</taxon>
        <taxon>Dikarya</taxon>
        <taxon>Ascomycota</taxon>
        <taxon>Pezizomycotina</taxon>
        <taxon>Sordariomycetes</taxon>
        <taxon>Hypocreomycetidae</taxon>
        <taxon>Hypocreales</taxon>
        <taxon>Nectriaceae</taxon>
        <taxon>Fusarium</taxon>
        <taxon>Fusarium heterosporum species complex</taxon>
    </lineage>
</organism>
<gene>
    <name evidence="2" type="ORF">FHETE_4392</name>
</gene>
<evidence type="ECO:0000259" key="1">
    <source>
        <dbReference type="Pfam" id="PF20150"/>
    </source>
</evidence>
<dbReference type="OrthoDB" id="3513892at2759"/>
<accession>A0A8H5TJH6</accession>
<evidence type="ECO:0000313" key="3">
    <source>
        <dbReference type="Proteomes" id="UP000567885"/>
    </source>
</evidence>
<keyword evidence="3" id="KW-1185">Reference proteome</keyword>
<dbReference type="AlphaFoldDB" id="A0A8H5TJH6"/>
<feature type="domain" description="2EXR" evidence="1">
    <location>
        <begin position="6"/>
        <end position="152"/>
    </location>
</feature>
<dbReference type="PANTHER" id="PTHR35910">
    <property type="entry name" value="2EXR DOMAIN-CONTAINING PROTEIN"/>
    <property type="match status" value="1"/>
</dbReference>
<proteinExistence type="predicted"/>